<reference evidence="1" key="2">
    <citation type="submission" date="2023-01" db="EMBL/GenBank/DDBJ databases">
        <title>Human gut microbiome strain richness.</title>
        <authorList>
            <person name="Chen-Liaw A."/>
        </authorList>
    </citation>
    <scope>NUCLEOTIDE SEQUENCE</scope>
    <source>
        <strain evidence="1">1001217st2_G6_1001217B_191108</strain>
    </source>
</reference>
<dbReference type="RefSeq" id="WP_003538493.1">
    <property type="nucleotide sequence ID" value="NZ_AP031443.1"/>
</dbReference>
<dbReference type="EMBL" id="CACRTL010000003">
    <property type="protein sequence ID" value="VYT58284.1"/>
    <property type="molecule type" value="Genomic_DNA"/>
</dbReference>
<proteinExistence type="predicted"/>
<name>A0A6N2XV12_9FIRM</name>
<gene>
    <name evidence="2" type="ORF">CRLFYP8_00752</name>
    <name evidence="1" type="ORF">PM738_10435</name>
</gene>
<dbReference type="Proteomes" id="UP001211987">
    <property type="component" value="Unassembled WGS sequence"/>
</dbReference>
<dbReference type="InterPro" id="IPR024008">
    <property type="entry name" value="BsaA"/>
</dbReference>
<dbReference type="AlphaFoldDB" id="A0A6N2XV12"/>
<evidence type="ECO:0000313" key="1">
    <source>
        <dbReference type="EMBL" id="MDB7084220.1"/>
    </source>
</evidence>
<dbReference type="EMBL" id="JAQLKE010000015">
    <property type="protein sequence ID" value="MDB7084220.1"/>
    <property type="molecule type" value="Genomic_DNA"/>
</dbReference>
<organism evidence="2">
    <name type="scientific">Thomasclavelia ramosa</name>
    <dbReference type="NCBI Taxonomy" id="1547"/>
    <lineage>
        <taxon>Bacteria</taxon>
        <taxon>Bacillati</taxon>
        <taxon>Bacillota</taxon>
        <taxon>Erysipelotrichia</taxon>
        <taxon>Erysipelotrichales</taxon>
        <taxon>Coprobacillaceae</taxon>
        <taxon>Thomasclavelia</taxon>
    </lineage>
</organism>
<sequence length="258" mass="28874">MKNKKSLSALISLAAIVLVVGTLAYFSRDLTVENRLKTAKYDTTIEEEFIPTDKWAPGVEINKKVTVKNTGNVDIVVRAKLTELWKRSENLMDPNDPDKILSEEGEILPNSFVDENGISHDAAIKNFVQNMVYEYEDVKDNLADYHNKWIHYGDYYYYLGVIGEDEASNGLLNSVKMNPLLDATVSGSHTVVEADEQGTTTVTKKYQYGKYGYDSADYTLTVEARTVQASKAAIRDAFGDNVMAVYLADHFATIAEQQ</sequence>
<evidence type="ECO:0000313" key="2">
    <source>
        <dbReference type="EMBL" id="VYT58284.1"/>
    </source>
</evidence>
<accession>A0A6N2XV12</accession>
<dbReference type="NCBIfam" id="TIGR04090">
    <property type="entry name" value="exp_by_SipW_IV"/>
    <property type="match status" value="1"/>
</dbReference>
<reference evidence="2" key="1">
    <citation type="submission" date="2019-11" db="EMBL/GenBank/DDBJ databases">
        <authorList>
            <person name="Feng L."/>
        </authorList>
    </citation>
    <scope>NUCLEOTIDE SEQUENCE</scope>
    <source>
        <strain evidence="2">CramosumLFYP8</strain>
    </source>
</reference>
<protein>
    <submittedName>
        <fullName evidence="1">BsaA family SipW-dependent biofilm matrix protein</fullName>
    </submittedName>
</protein>